<evidence type="ECO:0000256" key="1">
    <source>
        <dbReference type="ARBA" id="ARBA00004193"/>
    </source>
</evidence>
<dbReference type="EMBL" id="JAIWYP010000002">
    <property type="protein sequence ID" value="KAH3862148.1"/>
    <property type="molecule type" value="Genomic_DNA"/>
</dbReference>
<dbReference type="PROSITE" id="PS51420">
    <property type="entry name" value="RHO"/>
    <property type="match status" value="1"/>
</dbReference>
<evidence type="ECO:0000256" key="2">
    <source>
        <dbReference type="ARBA" id="ARBA00022475"/>
    </source>
</evidence>
<dbReference type="GO" id="GO:0005886">
    <property type="term" value="C:plasma membrane"/>
    <property type="evidence" value="ECO:0007669"/>
    <property type="project" value="UniProtKB-SubCell"/>
</dbReference>
<dbReference type="PANTHER" id="PTHR46149:SF3">
    <property type="entry name" value="MIP08469P"/>
    <property type="match status" value="1"/>
</dbReference>
<dbReference type="SUPFAM" id="SSF52540">
    <property type="entry name" value="P-loop containing nucleoside triphosphate hydrolases"/>
    <property type="match status" value="1"/>
</dbReference>
<reference evidence="10" key="2">
    <citation type="submission" date="2020-11" db="EMBL/GenBank/DDBJ databases">
        <authorList>
            <person name="McCartney M.A."/>
            <person name="Auch B."/>
            <person name="Kono T."/>
            <person name="Mallez S."/>
            <person name="Becker A."/>
            <person name="Gohl D.M."/>
            <person name="Silverstein K.A.T."/>
            <person name="Koren S."/>
            <person name="Bechman K.B."/>
            <person name="Herman A."/>
            <person name="Abrahante J.E."/>
            <person name="Garbe J."/>
        </authorList>
    </citation>
    <scope>NUCLEOTIDE SEQUENCE</scope>
    <source>
        <strain evidence="10">Duluth1</strain>
        <tissue evidence="10">Whole animal</tissue>
    </source>
</reference>
<gene>
    <name evidence="10" type="ORF">DPMN_025112</name>
</gene>
<evidence type="ECO:0000256" key="9">
    <source>
        <dbReference type="ARBA" id="ARBA00038061"/>
    </source>
</evidence>
<keyword evidence="2" id="KW-1003">Cell membrane</keyword>
<dbReference type="Proteomes" id="UP000828390">
    <property type="component" value="Unassembled WGS sequence"/>
</dbReference>
<dbReference type="NCBIfam" id="TIGR00231">
    <property type="entry name" value="small_GTP"/>
    <property type="match status" value="1"/>
</dbReference>
<name>A0A9D4LP78_DREPO</name>
<dbReference type="PROSITE" id="PS51421">
    <property type="entry name" value="RAS"/>
    <property type="match status" value="1"/>
</dbReference>
<dbReference type="InterPro" id="IPR052236">
    <property type="entry name" value="Small_GTPase_RasD"/>
</dbReference>
<evidence type="ECO:0008006" key="12">
    <source>
        <dbReference type="Google" id="ProtNLM"/>
    </source>
</evidence>
<dbReference type="PRINTS" id="PR00449">
    <property type="entry name" value="RASTRNSFRMNG"/>
</dbReference>
<evidence type="ECO:0000256" key="5">
    <source>
        <dbReference type="ARBA" id="ARBA00023134"/>
    </source>
</evidence>
<evidence type="ECO:0000313" key="10">
    <source>
        <dbReference type="EMBL" id="KAH3862148.1"/>
    </source>
</evidence>
<keyword evidence="7" id="KW-0449">Lipoprotein</keyword>
<evidence type="ECO:0000256" key="6">
    <source>
        <dbReference type="ARBA" id="ARBA00023136"/>
    </source>
</evidence>
<reference evidence="10" key="1">
    <citation type="journal article" date="2019" name="bioRxiv">
        <title>The Genome of the Zebra Mussel, Dreissena polymorpha: A Resource for Invasive Species Research.</title>
        <authorList>
            <person name="McCartney M.A."/>
            <person name="Auch B."/>
            <person name="Kono T."/>
            <person name="Mallez S."/>
            <person name="Zhang Y."/>
            <person name="Obille A."/>
            <person name="Becker A."/>
            <person name="Abrahante J.E."/>
            <person name="Garbe J."/>
            <person name="Badalamenti J.P."/>
            <person name="Herman A."/>
            <person name="Mangelson H."/>
            <person name="Liachko I."/>
            <person name="Sullivan S."/>
            <person name="Sone E.D."/>
            <person name="Koren S."/>
            <person name="Silverstein K.A.T."/>
            <person name="Beckman K.B."/>
            <person name="Gohl D.M."/>
        </authorList>
    </citation>
    <scope>NUCLEOTIDE SEQUENCE</scope>
    <source>
        <strain evidence="10">Duluth1</strain>
        <tissue evidence="10">Whole animal</tissue>
    </source>
</reference>
<evidence type="ECO:0000256" key="4">
    <source>
        <dbReference type="ARBA" id="ARBA00022741"/>
    </source>
</evidence>
<dbReference type="FunFam" id="3.40.50.300:FF:000475">
    <property type="entry name" value="GTP-binding protein Rhes"/>
    <property type="match status" value="1"/>
</dbReference>
<dbReference type="SMART" id="SM00174">
    <property type="entry name" value="RHO"/>
    <property type="match status" value="1"/>
</dbReference>
<accession>A0A9D4LP78</accession>
<protein>
    <recommendedName>
        <fullName evidence="12">GTP-binding protein Rhes</fullName>
    </recommendedName>
</protein>
<dbReference type="PANTHER" id="PTHR46149">
    <property type="entry name" value="MIP08469P"/>
    <property type="match status" value="1"/>
</dbReference>
<keyword evidence="4" id="KW-0547">Nucleotide-binding</keyword>
<keyword evidence="5" id="KW-0342">GTP-binding</keyword>
<comment type="subcellular location">
    <subcellularLocation>
        <location evidence="1">Cell membrane</location>
        <topology evidence="1">Lipid-anchor</topology>
    </subcellularLocation>
</comment>
<dbReference type="SMART" id="SM00175">
    <property type="entry name" value="RAB"/>
    <property type="match status" value="1"/>
</dbReference>
<comment type="caution">
    <text evidence="10">The sequence shown here is derived from an EMBL/GenBank/DDBJ whole genome shotgun (WGS) entry which is preliminary data.</text>
</comment>
<dbReference type="AlphaFoldDB" id="A0A9D4LP78"/>
<comment type="similarity">
    <text evidence="9">Belongs to the small GTPase superfamily. RasD family.</text>
</comment>
<dbReference type="InterPro" id="IPR001806">
    <property type="entry name" value="Small_GTPase"/>
</dbReference>
<keyword evidence="6" id="KW-0472">Membrane</keyword>
<keyword evidence="3" id="KW-0488">Methylation</keyword>
<organism evidence="10 11">
    <name type="scientific">Dreissena polymorpha</name>
    <name type="common">Zebra mussel</name>
    <name type="synonym">Mytilus polymorpha</name>
    <dbReference type="NCBI Taxonomy" id="45954"/>
    <lineage>
        <taxon>Eukaryota</taxon>
        <taxon>Metazoa</taxon>
        <taxon>Spiralia</taxon>
        <taxon>Lophotrochozoa</taxon>
        <taxon>Mollusca</taxon>
        <taxon>Bivalvia</taxon>
        <taxon>Autobranchia</taxon>
        <taxon>Heteroconchia</taxon>
        <taxon>Euheterodonta</taxon>
        <taxon>Imparidentia</taxon>
        <taxon>Neoheterodontei</taxon>
        <taxon>Myida</taxon>
        <taxon>Dreissenoidea</taxon>
        <taxon>Dreissenidae</taxon>
        <taxon>Dreissena</taxon>
    </lineage>
</organism>
<dbReference type="GO" id="GO:0007165">
    <property type="term" value="P:signal transduction"/>
    <property type="evidence" value="ECO:0007669"/>
    <property type="project" value="TreeGrafter"/>
</dbReference>
<dbReference type="Gene3D" id="3.40.50.300">
    <property type="entry name" value="P-loop containing nucleotide triphosphate hydrolases"/>
    <property type="match status" value="1"/>
</dbReference>
<dbReference type="GO" id="GO:0031681">
    <property type="term" value="F:G-protein beta-subunit binding"/>
    <property type="evidence" value="ECO:0007669"/>
    <property type="project" value="TreeGrafter"/>
</dbReference>
<keyword evidence="11" id="KW-1185">Reference proteome</keyword>
<dbReference type="Pfam" id="PF00071">
    <property type="entry name" value="Ras"/>
    <property type="match status" value="1"/>
</dbReference>
<evidence type="ECO:0000256" key="8">
    <source>
        <dbReference type="ARBA" id="ARBA00023289"/>
    </source>
</evidence>
<proteinExistence type="inferred from homology"/>
<evidence type="ECO:0000256" key="3">
    <source>
        <dbReference type="ARBA" id="ARBA00022481"/>
    </source>
</evidence>
<keyword evidence="8" id="KW-0636">Prenylation</keyword>
<dbReference type="SMART" id="SM00173">
    <property type="entry name" value="RAS"/>
    <property type="match status" value="1"/>
</dbReference>
<sequence>MPTSRDRMLLTMLISHNRALNLSSADESADTVSTKCLCWATAAPTLRGMALLEQGENAPEENCRRLVVLGSSKVGKTAIVSRFLNNKYDEIYTPTIEDFHRKIYKIRGEAYRLDILDTSGNHPFPAMRRLSFITGDLFILVFSINSRDSFDEVARLRKQIIECKSQCKLGSTNRKTIHTPMVLVGNKCDKEKERIIDPSEPLALIAGQQMSDYIETSAKKDINIDEIFLRLFRLGKLPTEMSPALHRKVTPSYIGSSVTHSGKRSLSLRRKMSDACGAIAPNVRRPSIRTDLLVAQTRTNLNSPTVNQSRDSKCAIM</sequence>
<evidence type="ECO:0000313" key="11">
    <source>
        <dbReference type="Proteomes" id="UP000828390"/>
    </source>
</evidence>
<dbReference type="InterPro" id="IPR005225">
    <property type="entry name" value="Small_GTP-bd"/>
</dbReference>
<evidence type="ECO:0000256" key="7">
    <source>
        <dbReference type="ARBA" id="ARBA00023288"/>
    </source>
</evidence>
<dbReference type="InterPro" id="IPR027417">
    <property type="entry name" value="P-loop_NTPase"/>
</dbReference>
<dbReference type="PROSITE" id="PS51419">
    <property type="entry name" value="RAB"/>
    <property type="match status" value="1"/>
</dbReference>
<dbReference type="GO" id="GO:0005525">
    <property type="term" value="F:GTP binding"/>
    <property type="evidence" value="ECO:0007669"/>
    <property type="project" value="UniProtKB-KW"/>
</dbReference>
<dbReference type="GO" id="GO:0003924">
    <property type="term" value="F:GTPase activity"/>
    <property type="evidence" value="ECO:0007669"/>
    <property type="project" value="InterPro"/>
</dbReference>